<evidence type="ECO:0000313" key="2">
    <source>
        <dbReference type="EMBL" id="KAJ8972136.1"/>
    </source>
</evidence>
<proteinExistence type="predicted"/>
<name>A0AAV8ZWZ4_9CUCU</name>
<dbReference type="EMBL" id="JANEYF010000117">
    <property type="protein sequence ID" value="KAJ8972136.1"/>
    <property type="molecule type" value="Genomic_DNA"/>
</dbReference>
<sequence length="146" mass="16938">MKNAKWFLNVQWQMEGVDIHLDTNVGKQLSALGYTLTMLTGVEDTAIPVEYDSDDNDQTDGTRASQESILPAFMFDPTLDNRSRSKLIEKEMNEQAKIINDLRSLGASHGTIEMEMKRLHELETMVYKDFRRYGRPIYQIRLLVFF</sequence>
<dbReference type="GO" id="GO:0098793">
    <property type="term" value="C:presynapse"/>
    <property type="evidence" value="ECO:0007669"/>
    <property type="project" value="GOC"/>
</dbReference>
<dbReference type="Pfam" id="PF25040">
    <property type="entry name" value="BLTP1_C"/>
    <property type="match status" value="1"/>
</dbReference>
<evidence type="ECO:0000259" key="1">
    <source>
        <dbReference type="Pfam" id="PF25040"/>
    </source>
</evidence>
<organism evidence="2 3">
    <name type="scientific">Rhamnusium bicolor</name>
    <dbReference type="NCBI Taxonomy" id="1586634"/>
    <lineage>
        <taxon>Eukaryota</taxon>
        <taxon>Metazoa</taxon>
        <taxon>Ecdysozoa</taxon>
        <taxon>Arthropoda</taxon>
        <taxon>Hexapoda</taxon>
        <taxon>Insecta</taxon>
        <taxon>Pterygota</taxon>
        <taxon>Neoptera</taxon>
        <taxon>Endopterygota</taxon>
        <taxon>Coleoptera</taxon>
        <taxon>Polyphaga</taxon>
        <taxon>Cucujiformia</taxon>
        <taxon>Chrysomeloidea</taxon>
        <taxon>Cerambycidae</taxon>
        <taxon>Lepturinae</taxon>
        <taxon>Rhagiini</taxon>
        <taxon>Rhamnusium</taxon>
    </lineage>
</organism>
<dbReference type="GO" id="GO:0048488">
    <property type="term" value="P:synaptic vesicle endocytosis"/>
    <property type="evidence" value="ECO:0007669"/>
    <property type="project" value="TreeGrafter"/>
</dbReference>
<accession>A0AAV8ZWZ4</accession>
<dbReference type="Proteomes" id="UP001162156">
    <property type="component" value="Unassembled WGS sequence"/>
</dbReference>
<evidence type="ECO:0000313" key="3">
    <source>
        <dbReference type="Proteomes" id="UP001162156"/>
    </source>
</evidence>
<dbReference type="PANTHER" id="PTHR31640:SF1">
    <property type="entry name" value="BRIDGE-LIKE LIPID TRANSFER PROTEIN FAMILY MEMBER 1"/>
    <property type="match status" value="1"/>
</dbReference>
<dbReference type="InterPro" id="IPR056742">
    <property type="entry name" value="BLTP1_C"/>
</dbReference>
<protein>
    <recommendedName>
        <fullName evidence="1">Bridge-like lipid transfer protein family member 1 C-terminal domain-containing protein</fullName>
    </recommendedName>
</protein>
<comment type="caution">
    <text evidence="2">The sequence shown here is derived from an EMBL/GenBank/DDBJ whole genome shotgun (WGS) entry which is preliminary data.</text>
</comment>
<feature type="domain" description="Bridge-like lipid transfer protein family member 1 C-terminal" evidence="1">
    <location>
        <begin position="5"/>
        <end position="135"/>
    </location>
</feature>
<gene>
    <name evidence="2" type="ORF">NQ314_000362</name>
</gene>
<keyword evidence="3" id="KW-1185">Reference proteome</keyword>
<dbReference type="AlphaFoldDB" id="A0AAV8ZWZ4"/>
<reference evidence="2" key="1">
    <citation type="journal article" date="2023" name="Insect Mol. Biol.">
        <title>Genome sequencing provides insights into the evolution of gene families encoding plant cell wall-degrading enzymes in longhorned beetles.</title>
        <authorList>
            <person name="Shin N.R."/>
            <person name="Okamura Y."/>
            <person name="Kirsch R."/>
            <person name="Pauchet Y."/>
        </authorList>
    </citation>
    <scope>NUCLEOTIDE SEQUENCE</scope>
    <source>
        <strain evidence="2">RBIC_L_NR</strain>
    </source>
</reference>
<dbReference type="InterPro" id="IPR033616">
    <property type="entry name" value="BLTP1"/>
</dbReference>
<dbReference type="PANTHER" id="PTHR31640">
    <property type="entry name" value="TRANSMEMBRANE PROTEIN KIAA1109"/>
    <property type="match status" value="1"/>
</dbReference>